<dbReference type="Proteomes" id="UP000502996">
    <property type="component" value="Chromosome"/>
</dbReference>
<dbReference type="GO" id="GO:0003723">
    <property type="term" value="F:RNA binding"/>
    <property type="evidence" value="ECO:0007669"/>
    <property type="project" value="InterPro"/>
</dbReference>
<dbReference type="Gene3D" id="1.10.10.10">
    <property type="entry name" value="Winged helix-like DNA-binding domain superfamily/Winged helix DNA-binding domain"/>
    <property type="match status" value="1"/>
</dbReference>
<dbReference type="Gene3D" id="3.30.450.40">
    <property type="match status" value="1"/>
</dbReference>
<evidence type="ECO:0000256" key="2">
    <source>
        <dbReference type="ARBA" id="ARBA00022777"/>
    </source>
</evidence>
<dbReference type="InterPro" id="IPR036388">
    <property type="entry name" value="WH-like_DNA-bd_sf"/>
</dbReference>
<dbReference type="Pfam" id="PF03861">
    <property type="entry name" value="ANTAR"/>
    <property type="match status" value="1"/>
</dbReference>
<gene>
    <name evidence="6" type="ORF">G5V58_20665</name>
</gene>
<dbReference type="RefSeq" id="WP_165236845.1">
    <property type="nucleotide sequence ID" value="NZ_CP049257.1"/>
</dbReference>
<reference evidence="6 7" key="1">
    <citation type="submission" date="2020-02" db="EMBL/GenBank/DDBJ databases">
        <title>Full genome sequence of Nocardioides sp. R-3366.</title>
        <authorList>
            <person name="Im W.-T."/>
        </authorList>
    </citation>
    <scope>NUCLEOTIDE SEQUENCE [LARGE SCALE GENOMIC DNA]</scope>
    <source>
        <strain evidence="6 7">R-3366</strain>
    </source>
</reference>
<evidence type="ECO:0000313" key="6">
    <source>
        <dbReference type="EMBL" id="QIG44871.1"/>
    </source>
</evidence>
<evidence type="ECO:0000256" key="3">
    <source>
        <dbReference type="ARBA" id="ARBA00023015"/>
    </source>
</evidence>
<dbReference type="SUPFAM" id="SSF52172">
    <property type="entry name" value="CheY-like"/>
    <property type="match status" value="1"/>
</dbReference>
<dbReference type="EMBL" id="CP049257">
    <property type="protein sequence ID" value="QIG44871.1"/>
    <property type="molecule type" value="Genomic_DNA"/>
</dbReference>
<dbReference type="InterPro" id="IPR011006">
    <property type="entry name" value="CheY-like_superfamily"/>
</dbReference>
<feature type="domain" description="ANTAR" evidence="5">
    <location>
        <begin position="167"/>
        <end position="228"/>
    </location>
</feature>
<dbReference type="InterPro" id="IPR029016">
    <property type="entry name" value="GAF-like_dom_sf"/>
</dbReference>
<evidence type="ECO:0000313" key="7">
    <source>
        <dbReference type="Proteomes" id="UP000502996"/>
    </source>
</evidence>
<dbReference type="KEGG" id="nano:G5V58_20665"/>
<protein>
    <submittedName>
        <fullName evidence="6">GAF and ANTAR domain-containing protein</fullName>
    </submittedName>
</protein>
<keyword evidence="7" id="KW-1185">Reference proteome</keyword>
<name>A0A6G6WHQ6_9ACTN</name>
<dbReference type="AlphaFoldDB" id="A0A6G6WHQ6"/>
<dbReference type="SUPFAM" id="SSF55781">
    <property type="entry name" value="GAF domain-like"/>
    <property type="match status" value="1"/>
</dbReference>
<dbReference type="SMART" id="SM00065">
    <property type="entry name" value="GAF"/>
    <property type="match status" value="1"/>
</dbReference>
<keyword evidence="4" id="KW-0804">Transcription</keyword>
<evidence type="ECO:0000259" key="5">
    <source>
        <dbReference type="PROSITE" id="PS50921"/>
    </source>
</evidence>
<keyword evidence="2" id="KW-0418">Kinase</keyword>
<organism evidence="6 7">
    <name type="scientific">Nocardioides anomalus</name>
    <dbReference type="NCBI Taxonomy" id="2712223"/>
    <lineage>
        <taxon>Bacteria</taxon>
        <taxon>Bacillati</taxon>
        <taxon>Actinomycetota</taxon>
        <taxon>Actinomycetes</taxon>
        <taxon>Propionibacteriales</taxon>
        <taxon>Nocardioidaceae</taxon>
        <taxon>Nocardioides</taxon>
    </lineage>
</organism>
<dbReference type="PROSITE" id="PS50921">
    <property type="entry name" value="ANTAR"/>
    <property type="match status" value="1"/>
</dbReference>
<accession>A0A6G6WHQ6</accession>
<evidence type="ECO:0000256" key="4">
    <source>
        <dbReference type="ARBA" id="ARBA00023163"/>
    </source>
</evidence>
<dbReference type="SMART" id="SM01012">
    <property type="entry name" value="ANTAR"/>
    <property type="match status" value="1"/>
</dbReference>
<dbReference type="GO" id="GO:0016301">
    <property type="term" value="F:kinase activity"/>
    <property type="evidence" value="ECO:0007669"/>
    <property type="project" value="UniProtKB-KW"/>
</dbReference>
<dbReference type="Pfam" id="PF13185">
    <property type="entry name" value="GAF_2"/>
    <property type="match status" value="1"/>
</dbReference>
<dbReference type="InterPro" id="IPR012074">
    <property type="entry name" value="GAF_ANTAR"/>
</dbReference>
<proteinExistence type="predicted"/>
<dbReference type="InterPro" id="IPR005561">
    <property type="entry name" value="ANTAR"/>
</dbReference>
<dbReference type="PIRSF" id="PIRSF036625">
    <property type="entry name" value="GAF_ANTAR"/>
    <property type="match status" value="1"/>
</dbReference>
<keyword evidence="3" id="KW-0805">Transcription regulation</keyword>
<dbReference type="InterPro" id="IPR003018">
    <property type="entry name" value="GAF"/>
</dbReference>
<sequence length="230" mass="24862">MITTARLIEAFVDLADTLVADFDLVDFLQELTVHAAEASGADAVGIVLADHDGRLQFVASSNESGRALELYQLQAEEGPCLDCYRTATPVVNADLAEAQELWPHFAPRAASAGYRSVHAFPMRLRDEAIGALNLFGAEPLRFESEDIGVVQALADVATIALLQQRSLARAEALTEQLQGALNSRILIEQAKGAIAEREGISPSEAFELLRAQARAERRPLVELASEVLAR</sequence>
<evidence type="ECO:0000256" key="1">
    <source>
        <dbReference type="ARBA" id="ARBA00022679"/>
    </source>
</evidence>
<keyword evidence="1" id="KW-0808">Transferase</keyword>